<evidence type="ECO:0000313" key="9">
    <source>
        <dbReference type="EMBL" id="HGU34632.1"/>
    </source>
</evidence>
<reference evidence="9" key="1">
    <citation type="journal article" date="2020" name="mSystems">
        <title>Genome- and Community-Level Interaction Insights into Carbon Utilization and Element Cycling Functions of Hydrothermarchaeota in Hydrothermal Sediment.</title>
        <authorList>
            <person name="Zhou Z."/>
            <person name="Liu Y."/>
            <person name="Xu W."/>
            <person name="Pan J."/>
            <person name="Luo Z.H."/>
            <person name="Li M."/>
        </authorList>
    </citation>
    <scope>NUCLEOTIDE SEQUENCE [LARGE SCALE GENOMIC DNA]</scope>
    <source>
        <strain evidence="9">SpSt-477</strain>
    </source>
</reference>
<keyword evidence="5 7" id="KW-0472">Membrane</keyword>
<organism evidence="9">
    <name type="scientific">Desulfatirhabdium butyrativorans</name>
    <dbReference type="NCBI Taxonomy" id="340467"/>
    <lineage>
        <taxon>Bacteria</taxon>
        <taxon>Pseudomonadati</taxon>
        <taxon>Thermodesulfobacteriota</taxon>
        <taxon>Desulfobacteria</taxon>
        <taxon>Desulfobacterales</taxon>
        <taxon>Desulfatirhabdiaceae</taxon>
        <taxon>Desulfatirhabdium</taxon>
    </lineage>
</organism>
<keyword evidence="3 7" id="KW-0812">Transmembrane</keyword>
<keyword evidence="2" id="KW-1003">Cell membrane</keyword>
<dbReference type="InterPro" id="IPR050790">
    <property type="entry name" value="ExbB/TolQ_transport"/>
</dbReference>
<dbReference type="EMBL" id="DSUH01000399">
    <property type="protein sequence ID" value="HGU34632.1"/>
    <property type="molecule type" value="Genomic_DNA"/>
</dbReference>
<evidence type="ECO:0000256" key="5">
    <source>
        <dbReference type="ARBA" id="ARBA00023136"/>
    </source>
</evidence>
<name>A0A7C4VT67_9BACT</name>
<evidence type="ECO:0000256" key="3">
    <source>
        <dbReference type="ARBA" id="ARBA00022692"/>
    </source>
</evidence>
<sequence length="181" mass="19888">MMDLFVKGGPLMWPILLCSILAMAIALKKAWEFWSIWKAVSDDVETVWAKRLSYLEPIRLAIESGRNEKEIGIVGTRQIREMEKGLGVLSLIAVISPLLGLTGTVTGMIEAFQVIAVSQTQVNPGMLAGGIWEALITTAAGLFVAIPTHIAGHFLEERLDQITLIVREAASSAYYRRQHGI</sequence>
<evidence type="ECO:0000256" key="4">
    <source>
        <dbReference type="ARBA" id="ARBA00022989"/>
    </source>
</evidence>
<comment type="caution">
    <text evidence="9">The sequence shown here is derived from an EMBL/GenBank/DDBJ whole genome shotgun (WGS) entry which is preliminary data.</text>
</comment>
<evidence type="ECO:0000256" key="6">
    <source>
        <dbReference type="RuleBase" id="RU004057"/>
    </source>
</evidence>
<comment type="subcellular location">
    <subcellularLocation>
        <location evidence="1">Cell membrane</location>
        <topology evidence="1">Multi-pass membrane protein</topology>
    </subcellularLocation>
    <subcellularLocation>
        <location evidence="6">Membrane</location>
        <topology evidence="6">Multi-pass membrane protein</topology>
    </subcellularLocation>
</comment>
<keyword evidence="4 7" id="KW-1133">Transmembrane helix</keyword>
<comment type="similarity">
    <text evidence="6">Belongs to the exbB/tolQ family.</text>
</comment>
<dbReference type="PANTHER" id="PTHR30625">
    <property type="entry name" value="PROTEIN TOLQ"/>
    <property type="match status" value="1"/>
</dbReference>
<keyword evidence="6" id="KW-0653">Protein transport</keyword>
<feature type="transmembrane region" description="Helical" evidence="7">
    <location>
        <begin position="129"/>
        <end position="151"/>
    </location>
</feature>
<gene>
    <name evidence="9" type="ORF">ENS29_17575</name>
</gene>
<feature type="transmembrane region" description="Helical" evidence="7">
    <location>
        <begin position="86"/>
        <end position="109"/>
    </location>
</feature>
<evidence type="ECO:0000256" key="1">
    <source>
        <dbReference type="ARBA" id="ARBA00004651"/>
    </source>
</evidence>
<evidence type="ECO:0000256" key="2">
    <source>
        <dbReference type="ARBA" id="ARBA00022475"/>
    </source>
</evidence>
<dbReference type="AlphaFoldDB" id="A0A7C4VT67"/>
<accession>A0A7C4VT67</accession>
<dbReference type="Pfam" id="PF01618">
    <property type="entry name" value="MotA_ExbB"/>
    <property type="match status" value="1"/>
</dbReference>
<evidence type="ECO:0000256" key="7">
    <source>
        <dbReference type="SAM" id="Phobius"/>
    </source>
</evidence>
<dbReference type="InterPro" id="IPR002898">
    <property type="entry name" value="MotA_ExbB_proton_chnl"/>
</dbReference>
<keyword evidence="6" id="KW-0813">Transport</keyword>
<evidence type="ECO:0000259" key="8">
    <source>
        <dbReference type="Pfam" id="PF01618"/>
    </source>
</evidence>
<feature type="transmembrane region" description="Helical" evidence="7">
    <location>
        <begin position="12"/>
        <end position="31"/>
    </location>
</feature>
<proteinExistence type="inferred from homology"/>
<protein>
    <submittedName>
        <fullName evidence="9">MotA/TolQ/ExbB proton channel family protein</fullName>
    </submittedName>
</protein>
<dbReference type="GO" id="GO:0005886">
    <property type="term" value="C:plasma membrane"/>
    <property type="evidence" value="ECO:0007669"/>
    <property type="project" value="UniProtKB-SubCell"/>
</dbReference>
<feature type="domain" description="MotA/TolQ/ExbB proton channel" evidence="8">
    <location>
        <begin position="73"/>
        <end position="165"/>
    </location>
</feature>
<dbReference type="GO" id="GO:0017038">
    <property type="term" value="P:protein import"/>
    <property type="evidence" value="ECO:0007669"/>
    <property type="project" value="TreeGrafter"/>
</dbReference>
<dbReference type="PANTHER" id="PTHR30625:SF11">
    <property type="entry name" value="MOTA_TOLQ_EXBB PROTON CHANNEL DOMAIN-CONTAINING PROTEIN"/>
    <property type="match status" value="1"/>
</dbReference>